<feature type="compositionally biased region" description="Low complexity" evidence="10">
    <location>
        <begin position="280"/>
        <end position="293"/>
    </location>
</feature>
<evidence type="ECO:0000256" key="9">
    <source>
        <dbReference type="ARBA" id="ARBA00023157"/>
    </source>
</evidence>
<evidence type="ECO:0000256" key="8">
    <source>
        <dbReference type="ARBA" id="ARBA00023098"/>
    </source>
</evidence>
<keyword evidence="5" id="KW-0479">Metal-binding</keyword>
<feature type="region of interest" description="Disordered" evidence="10">
    <location>
        <begin position="345"/>
        <end position="409"/>
    </location>
</feature>
<keyword evidence="4" id="KW-0964">Secreted</keyword>
<feature type="domain" description="Phospholipase A2-like central" evidence="11">
    <location>
        <begin position="42"/>
        <end position="137"/>
    </location>
</feature>
<proteinExistence type="predicted"/>
<dbReference type="GO" id="GO:0046872">
    <property type="term" value="F:metal ion binding"/>
    <property type="evidence" value="ECO:0007669"/>
    <property type="project" value="UniProtKB-KW"/>
</dbReference>
<gene>
    <name evidence="12" type="ORF">JOB18_015349</name>
</gene>
<feature type="compositionally biased region" description="Polar residues" evidence="10">
    <location>
        <begin position="388"/>
        <end position="400"/>
    </location>
</feature>
<keyword evidence="8" id="KW-0443">Lipid metabolism</keyword>
<dbReference type="EMBL" id="JAGKHQ010000017">
    <property type="protein sequence ID" value="KAG7489573.1"/>
    <property type="molecule type" value="Genomic_DNA"/>
</dbReference>
<dbReference type="GO" id="GO:0006644">
    <property type="term" value="P:phospholipid metabolic process"/>
    <property type="evidence" value="ECO:0007669"/>
    <property type="project" value="InterPro"/>
</dbReference>
<dbReference type="Proteomes" id="UP000693946">
    <property type="component" value="Linkage Group LG5"/>
</dbReference>
<keyword evidence="9" id="KW-1015">Disulfide bond</keyword>
<dbReference type="EC" id="3.1.1.4" evidence="3"/>
<comment type="cofactor">
    <cofactor evidence="1">
        <name>Ca(2+)</name>
        <dbReference type="ChEBI" id="CHEBI:29108"/>
    </cofactor>
</comment>
<keyword evidence="6" id="KW-0378">Hydrolase</keyword>
<evidence type="ECO:0000259" key="11">
    <source>
        <dbReference type="Pfam" id="PF05826"/>
    </source>
</evidence>
<evidence type="ECO:0000256" key="3">
    <source>
        <dbReference type="ARBA" id="ARBA00013278"/>
    </source>
</evidence>
<feature type="region of interest" description="Disordered" evidence="10">
    <location>
        <begin position="172"/>
        <end position="310"/>
    </location>
</feature>
<dbReference type="CDD" id="cd04704">
    <property type="entry name" value="PLA2_bee_venom_like"/>
    <property type="match status" value="1"/>
</dbReference>
<evidence type="ECO:0000256" key="10">
    <source>
        <dbReference type="SAM" id="MobiDB-lite"/>
    </source>
</evidence>
<organism evidence="12 13">
    <name type="scientific">Solea senegalensis</name>
    <name type="common">Senegalese sole</name>
    <dbReference type="NCBI Taxonomy" id="28829"/>
    <lineage>
        <taxon>Eukaryota</taxon>
        <taxon>Metazoa</taxon>
        <taxon>Chordata</taxon>
        <taxon>Craniata</taxon>
        <taxon>Vertebrata</taxon>
        <taxon>Euteleostomi</taxon>
        <taxon>Actinopterygii</taxon>
        <taxon>Neopterygii</taxon>
        <taxon>Teleostei</taxon>
        <taxon>Neoteleostei</taxon>
        <taxon>Acanthomorphata</taxon>
        <taxon>Carangaria</taxon>
        <taxon>Pleuronectiformes</taxon>
        <taxon>Pleuronectoidei</taxon>
        <taxon>Soleidae</taxon>
        <taxon>Solea</taxon>
    </lineage>
</organism>
<sequence length="559" mass="63724">MCEVIGSDSALLGVTSGPLREGRARVKGHAAEAKARRKRSWIVPGTLWCGVSSKASTYEELGMFENTDRCCREHDHCLHVIPSFTVNYGVFNSHFYTLSHCDCDQRFRQCLLGANDTVSSMVGYSFFNILRVPCFELKQKMQCTRMHWWGMCKVSKEAPYAVLRTPLPYNTSNATSKYGEDDDGSEETRAVIGSPRKPPKNKHRCRSRDPPRGDTFYPRASGKGCKKLSSQKPQTSRTNTTTAPMTTRLFVVALTPRDKRVERKRSDRKDQAPPHVSTATQSILSSTTTKTTTNNHKQPPKQSRCCESRTPCKNSLGQETTTVPTATHGPSVRVTTLWTTQIKTKQERRKTLWNTDAFTKARPKTTSTLHEDRKPQQQMDSGPRGNDTRQTLQGRTTAQSDHVRKRLKQNNDTIPDYQLLCGSLKHLDECRFQIRPLEKKYDLQNEESKTVYHCDCTTRLAASVRRFKRPSVVPALLADFVSQRCFKVPKKKKCQRRKRCSGGFSKASDLLRALKKTEEQHSGHDARKRAIPVRLYKRCLKLEREAETAVAQQKHDYYR</sequence>
<evidence type="ECO:0000313" key="13">
    <source>
        <dbReference type="Proteomes" id="UP000693946"/>
    </source>
</evidence>
<keyword evidence="7" id="KW-0106">Calcium</keyword>
<dbReference type="InterPro" id="IPR016090">
    <property type="entry name" value="PLA2-like_dom"/>
</dbReference>
<protein>
    <recommendedName>
        <fullName evidence="3">phospholipase A2</fullName>
        <ecNumber evidence="3">3.1.1.4</ecNumber>
    </recommendedName>
</protein>
<feature type="compositionally biased region" description="Basic residues" evidence="10">
    <location>
        <begin position="197"/>
        <end position="206"/>
    </location>
</feature>
<dbReference type="Pfam" id="PF05826">
    <property type="entry name" value="Phospholip_A2_2"/>
    <property type="match status" value="2"/>
</dbReference>
<dbReference type="GO" id="GO:0005576">
    <property type="term" value="C:extracellular region"/>
    <property type="evidence" value="ECO:0007669"/>
    <property type="project" value="UniProtKB-SubCell"/>
</dbReference>
<dbReference type="AlphaFoldDB" id="A0AAV6QEU6"/>
<dbReference type="InterPro" id="IPR033113">
    <property type="entry name" value="PLA2_histidine"/>
</dbReference>
<accession>A0AAV6QEU6</accession>
<feature type="compositionally biased region" description="Basic and acidic residues" evidence="10">
    <location>
        <begin position="256"/>
        <end position="272"/>
    </location>
</feature>
<dbReference type="GO" id="GO:0050482">
    <property type="term" value="P:arachidonate secretion"/>
    <property type="evidence" value="ECO:0007669"/>
    <property type="project" value="InterPro"/>
</dbReference>
<comment type="caution">
    <text evidence="12">The sequence shown here is derived from an EMBL/GenBank/DDBJ whole genome shotgun (WGS) entry which is preliminary data.</text>
</comment>
<keyword evidence="13" id="KW-1185">Reference proteome</keyword>
<evidence type="ECO:0000256" key="1">
    <source>
        <dbReference type="ARBA" id="ARBA00001913"/>
    </source>
</evidence>
<dbReference type="PANTHER" id="PTHR12253">
    <property type="entry name" value="RH14732P"/>
    <property type="match status" value="1"/>
</dbReference>
<dbReference type="GO" id="GO:0004623">
    <property type="term" value="F:phospholipase A2 activity"/>
    <property type="evidence" value="ECO:0007669"/>
    <property type="project" value="UniProtKB-EC"/>
</dbReference>
<evidence type="ECO:0000256" key="7">
    <source>
        <dbReference type="ARBA" id="ARBA00022837"/>
    </source>
</evidence>
<comment type="subcellular location">
    <subcellularLocation>
        <location evidence="2">Secreted</location>
    </subcellularLocation>
</comment>
<feature type="domain" description="Phospholipase A2-like central" evidence="11">
    <location>
        <begin position="426"/>
        <end position="487"/>
    </location>
</feature>
<evidence type="ECO:0000256" key="6">
    <source>
        <dbReference type="ARBA" id="ARBA00022801"/>
    </source>
</evidence>
<feature type="compositionally biased region" description="Low complexity" evidence="10">
    <location>
        <begin position="235"/>
        <end position="247"/>
    </location>
</feature>
<evidence type="ECO:0000256" key="2">
    <source>
        <dbReference type="ARBA" id="ARBA00004613"/>
    </source>
</evidence>
<evidence type="ECO:0000256" key="4">
    <source>
        <dbReference type="ARBA" id="ARBA00022525"/>
    </source>
</evidence>
<dbReference type="PROSITE" id="PS00118">
    <property type="entry name" value="PA2_HIS"/>
    <property type="match status" value="1"/>
</dbReference>
<evidence type="ECO:0000256" key="5">
    <source>
        <dbReference type="ARBA" id="ARBA00022723"/>
    </source>
</evidence>
<dbReference type="FunFam" id="1.20.90.10:FF:000002">
    <property type="entry name" value="Phospholipase A2 group III"/>
    <property type="match status" value="1"/>
</dbReference>
<name>A0AAV6QEU6_SOLSE</name>
<evidence type="ECO:0000313" key="12">
    <source>
        <dbReference type="EMBL" id="KAG7489573.1"/>
    </source>
</evidence>
<reference evidence="12 13" key="1">
    <citation type="journal article" date="2021" name="Sci. Rep.">
        <title>Chromosome anchoring in Senegalese sole (Solea senegalensis) reveals sex-associated markers and genome rearrangements in flatfish.</title>
        <authorList>
            <person name="Guerrero-Cozar I."/>
            <person name="Gomez-Garrido J."/>
            <person name="Berbel C."/>
            <person name="Martinez-Blanch J.F."/>
            <person name="Alioto T."/>
            <person name="Claros M.G."/>
            <person name="Gagnaire P.A."/>
            <person name="Manchado M."/>
        </authorList>
    </citation>
    <scope>NUCLEOTIDE SEQUENCE [LARGE SCALE GENOMIC DNA]</scope>
    <source>
        <strain evidence="12">Sse05_10M</strain>
    </source>
</reference>